<dbReference type="PANTHER" id="PTHR32361">
    <property type="entry name" value="FERRIC/CUPRIC REDUCTASE TRANSMEMBRANE COMPONENT"/>
    <property type="match status" value="1"/>
</dbReference>
<name>A0AAI9SXP1_9ASCO</name>
<dbReference type="Gene3D" id="2.40.30.10">
    <property type="entry name" value="Translation factors"/>
    <property type="match status" value="1"/>
</dbReference>
<evidence type="ECO:0000256" key="5">
    <source>
        <dbReference type="ARBA" id="ARBA00022475"/>
    </source>
</evidence>
<evidence type="ECO:0000313" key="18">
    <source>
        <dbReference type="Proteomes" id="UP001202479"/>
    </source>
</evidence>
<evidence type="ECO:0000256" key="9">
    <source>
        <dbReference type="ARBA" id="ARBA00022982"/>
    </source>
</evidence>
<keyword evidence="13 15" id="KW-0472">Membrane</keyword>
<dbReference type="GO" id="GO:0052851">
    <property type="term" value="F:ferric-chelate reductase (NADPH) activity"/>
    <property type="evidence" value="ECO:0007669"/>
    <property type="project" value="UniProtKB-EC"/>
</dbReference>
<evidence type="ECO:0000256" key="7">
    <source>
        <dbReference type="ARBA" id="ARBA00022692"/>
    </source>
</evidence>
<dbReference type="Proteomes" id="UP001202479">
    <property type="component" value="Unassembled WGS sequence"/>
</dbReference>
<dbReference type="EMBL" id="JAHUZD010000086">
    <property type="protein sequence ID" value="KAI3404765.2"/>
    <property type="molecule type" value="Genomic_DNA"/>
</dbReference>
<dbReference type="CDD" id="cd06186">
    <property type="entry name" value="NOX_Duox_like_FAD_NADP"/>
    <property type="match status" value="1"/>
</dbReference>
<protein>
    <recommendedName>
        <fullName evidence="3">ferric-chelate reductase (NADPH)</fullName>
        <ecNumber evidence="3">1.16.1.9</ecNumber>
    </recommendedName>
</protein>
<dbReference type="SFLD" id="SFLDS00052">
    <property type="entry name" value="Ferric_Reductase_Domain"/>
    <property type="match status" value="1"/>
</dbReference>
<feature type="transmembrane region" description="Helical" evidence="15">
    <location>
        <begin position="396"/>
        <end position="415"/>
    </location>
</feature>
<evidence type="ECO:0000313" key="17">
    <source>
        <dbReference type="EMBL" id="KAI3404765.2"/>
    </source>
</evidence>
<dbReference type="InterPro" id="IPR017938">
    <property type="entry name" value="Riboflavin_synthase-like_b-brl"/>
</dbReference>
<evidence type="ECO:0000256" key="12">
    <source>
        <dbReference type="ARBA" id="ARBA00023065"/>
    </source>
</evidence>
<dbReference type="InterPro" id="IPR051410">
    <property type="entry name" value="Ferric/Cupric_Reductase"/>
</dbReference>
<comment type="subcellular location">
    <subcellularLocation>
        <location evidence="1">Cell membrane</location>
        <topology evidence="1">Multi-pass membrane protein</topology>
    </subcellularLocation>
</comment>
<dbReference type="InterPro" id="IPR017927">
    <property type="entry name" value="FAD-bd_FR_type"/>
</dbReference>
<evidence type="ECO:0000256" key="1">
    <source>
        <dbReference type="ARBA" id="ARBA00004651"/>
    </source>
</evidence>
<keyword evidence="8" id="KW-0274">FAD</keyword>
<evidence type="ECO:0000259" key="16">
    <source>
        <dbReference type="PROSITE" id="PS51384"/>
    </source>
</evidence>
<sequence>MQIPWAAQAEYAKYTVYFGIVVISCCLFKHLYYRIRDLTYKSMGPKSTTNPICSVIDVAMAYGRYIGYKQTPWVSTQVLSLPNSVGATLFMSVSSLYLLCYCFVPHFWYRPCSEFGSPPLAVRAGVMSTALFPFIYVLAGKSNAITLLTGTSYEKLNLYHQYVGCASFVLAIVHTIPFLYQSLQEGGATLLHHYFTTSIYYISGIPCIILLGLLCVLSKAWVRKHFYEVFVHLHWMMGVAFFGVLIWHINQNMGAQNYMWGALAFWATQIIYRLLTKTCFKPNAMFLRSRKAHLEKLGNGVYQIKIENVADYKWSPGQHCFLRFQGWRILDSHPFSIASTCDSDGGSSMKFIVIPQKGLTKVQYLELNRQIEINKKVYIDGPYGGTFRDPTKFDKIVLIASGSGVSATLPFLIYMSQQEKSGKSVNLKCINFIWIVRKIEDTNWIREELNQCQAILGSKLQMEILVCHRTNMIEDNDDSEKSIESKSSDIVACNVTFEKPNVSEVLKSLTSSFARRNLIVSSGSISMKRQVSSTVSQLQELIFNNDLKNTNVEEIYLHTESFGW</sequence>
<evidence type="ECO:0000256" key="14">
    <source>
        <dbReference type="ARBA" id="ARBA00048483"/>
    </source>
</evidence>
<comment type="caution">
    <text evidence="17">The sequence shown here is derived from an EMBL/GenBank/DDBJ whole genome shotgun (WGS) entry which is preliminary data.</text>
</comment>
<dbReference type="GO" id="GO:0005886">
    <property type="term" value="C:plasma membrane"/>
    <property type="evidence" value="ECO:0007669"/>
    <property type="project" value="UniProtKB-SubCell"/>
</dbReference>
<dbReference type="InterPro" id="IPR013112">
    <property type="entry name" value="FAD-bd_8"/>
</dbReference>
<dbReference type="AlphaFoldDB" id="A0AAI9SXP1"/>
<dbReference type="InterPro" id="IPR039261">
    <property type="entry name" value="FNR_nucleotide-bd"/>
</dbReference>
<feature type="transmembrane region" description="Helical" evidence="15">
    <location>
        <begin position="255"/>
        <end position="275"/>
    </location>
</feature>
<gene>
    <name evidence="17" type="ORF">KGF56_002395</name>
</gene>
<keyword evidence="7 15" id="KW-0812">Transmembrane</keyword>
<keyword evidence="11" id="KW-0560">Oxidoreductase</keyword>
<dbReference type="Gene3D" id="3.40.50.80">
    <property type="entry name" value="Nucleotide-binding domain of ferredoxin-NADP reductase (FNR) module"/>
    <property type="match status" value="1"/>
</dbReference>
<dbReference type="GeneID" id="73380012"/>
<keyword evidence="18" id="KW-1185">Reference proteome</keyword>
<evidence type="ECO:0000256" key="3">
    <source>
        <dbReference type="ARBA" id="ARBA00012668"/>
    </source>
</evidence>
<feature type="transmembrane region" description="Helical" evidence="15">
    <location>
        <begin position="120"/>
        <end position="139"/>
    </location>
</feature>
<reference evidence="17" key="1">
    <citation type="journal article" date="2022" name="DNA Res.">
        <title>Genome analysis of five recently described species of the CUG-Ser clade uncovers Candida theae as a new hybrid lineage with pathogenic potential in the Candida parapsilosis species complex.</title>
        <authorList>
            <person name="Mixao V."/>
            <person name="Del Olmo V."/>
            <person name="Hegedusova E."/>
            <person name="Saus E."/>
            <person name="Pryszcz L."/>
            <person name="Cillingova A."/>
            <person name="Nosek J."/>
            <person name="Gabaldon T."/>
        </authorList>
    </citation>
    <scope>NUCLEOTIDE SEQUENCE</scope>
    <source>
        <strain evidence="17">CBS 10844</strain>
    </source>
</reference>
<evidence type="ECO:0000256" key="8">
    <source>
        <dbReference type="ARBA" id="ARBA00022827"/>
    </source>
</evidence>
<dbReference type="EC" id="1.16.1.9" evidence="3"/>
<dbReference type="GO" id="GO:0015677">
    <property type="term" value="P:copper ion import"/>
    <property type="evidence" value="ECO:0007669"/>
    <property type="project" value="TreeGrafter"/>
</dbReference>
<dbReference type="SFLD" id="SFLDG01168">
    <property type="entry name" value="Ferric_reductase_subgroup_(FRE"/>
    <property type="match status" value="1"/>
</dbReference>
<dbReference type="Pfam" id="PF08022">
    <property type="entry name" value="FAD_binding_8"/>
    <property type="match status" value="1"/>
</dbReference>
<dbReference type="Pfam" id="PF08030">
    <property type="entry name" value="NAD_binding_6"/>
    <property type="match status" value="1"/>
</dbReference>
<keyword evidence="9" id="KW-0249">Electron transport</keyword>
<dbReference type="Pfam" id="PF01794">
    <property type="entry name" value="Ferric_reduct"/>
    <property type="match status" value="1"/>
</dbReference>
<dbReference type="SUPFAM" id="SSF63380">
    <property type="entry name" value="Riboflavin synthase domain-like"/>
    <property type="match status" value="1"/>
</dbReference>
<keyword evidence="4" id="KW-0813">Transport</keyword>
<evidence type="ECO:0000256" key="4">
    <source>
        <dbReference type="ARBA" id="ARBA00022448"/>
    </source>
</evidence>
<keyword evidence="10 15" id="KW-1133">Transmembrane helix</keyword>
<feature type="domain" description="FAD-binding FR-type" evidence="16">
    <location>
        <begin position="284"/>
        <end position="389"/>
    </location>
</feature>
<dbReference type="PROSITE" id="PS51384">
    <property type="entry name" value="FAD_FR"/>
    <property type="match status" value="1"/>
</dbReference>
<keyword evidence="6" id="KW-0285">Flavoprotein</keyword>
<dbReference type="PANTHER" id="PTHR32361:SF23">
    <property type="entry name" value="FERRIC-CHELATE REDUCTASE"/>
    <property type="match status" value="1"/>
</dbReference>
<dbReference type="RefSeq" id="XP_049180510.1">
    <property type="nucleotide sequence ID" value="XM_049323620.1"/>
</dbReference>
<feature type="transmembrane region" description="Helical" evidence="15">
    <location>
        <begin position="229"/>
        <end position="249"/>
    </location>
</feature>
<keyword evidence="5" id="KW-1003">Cell membrane</keyword>
<dbReference type="GO" id="GO:0006826">
    <property type="term" value="P:iron ion transport"/>
    <property type="evidence" value="ECO:0007669"/>
    <property type="project" value="TreeGrafter"/>
</dbReference>
<evidence type="ECO:0000256" key="10">
    <source>
        <dbReference type="ARBA" id="ARBA00022989"/>
    </source>
</evidence>
<evidence type="ECO:0000256" key="15">
    <source>
        <dbReference type="SAM" id="Phobius"/>
    </source>
</evidence>
<organism evidence="17 18">
    <name type="scientific">Candida oxycetoniae</name>
    <dbReference type="NCBI Taxonomy" id="497107"/>
    <lineage>
        <taxon>Eukaryota</taxon>
        <taxon>Fungi</taxon>
        <taxon>Dikarya</taxon>
        <taxon>Ascomycota</taxon>
        <taxon>Saccharomycotina</taxon>
        <taxon>Pichiomycetes</taxon>
        <taxon>Debaryomycetaceae</taxon>
        <taxon>Candida/Lodderomyces clade</taxon>
        <taxon>Candida</taxon>
    </lineage>
</organism>
<evidence type="ECO:0000256" key="11">
    <source>
        <dbReference type="ARBA" id="ARBA00023002"/>
    </source>
</evidence>
<comment type="catalytic activity">
    <reaction evidence="14">
        <text>2 a Fe(II)-siderophore + NADP(+) + H(+) = 2 a Fe(III)-siderophore + NADPH</text>
        <dbReference type="Rhea" id="RHEA:28795"/>
        <dbReference type="Rhea" id="RHEA-COMP:11342"/>
        <dbReference type="Rhea" id="RHEA-COMP:11344"/>
        <dbReference type="ChEBI" id="CHEBI:15378"/>
        <dbReference type="ChEBI" id="CHEBI:29033"/>
        <dbReference type="ChEBI" id="CHEBI:29034"/>
        <dbReference type="ChEBI" id="CHEBI:57783"/>
        <dbReference type="ChEBI" id="CHEBI:58349"/>
        <dbReference type="EC" id="1.16.1.9"/>
    </reaction>
</comment>
<feature type="transmembrane region" description="Helical" evidence="15">
    <location>
        <begin position="85"/>
        <end position="108"/>
    </location>
</feature>
<feature type="transmembrane region" description="Helical" evidence="15">
    <location>
        <begin position="199"/>
        <end position="217"/>
    </location>
</feature>
<evidence type="ECO:0000256" key="6">
    <source>
        <dbReference type="ARBA" id="ARBA00022630"/>
    </source>
</evidence>
<dbReference type="SUPFAM" id="SSF52343">
    <property type="entry name" value="Ferredoxin reductase-like, C-terminal NADP-linked domain"/>
    <property type="match status" value="1"/>
</dbReference>
<evidence type="ECO:0000256" key="13">
    <source>
        <dbReference type="ARBA" id="ARBA00023136"/>
    </source>
</evidence>
<feature type="transmembrane region" description="Helical" evidence="15">
    <location>
        <begin position="14"/>
        <end position="33"/>
    </location>
</feature>
<evidence type="ECO:0000256" key="2">
    <source>
        <dbReference type="ARBA" id="ARBA00006278"/>
    </source>
</evidence>
<keyword evidence="12" id="KW-0406">Ion transport</keyword>
<dbReference type="InterPro" id="IPR013121">
    <property type="entry name" value="Fe_red_NAD-bd_6"/>
</dbReference>
<feature type="transmembrane region" description="Helical" evidence="15">
    <location>
        <begin position="159"/>
        <end position="179"/>
    </location>
</feature>
<dbReference type="InterPro" id="IPR013130">
    <property type="entry name" value="Fe3_Rdtase_TM_dom"/>
</dbReference>
<proteinExistence type="inferred from homology"/>
<accession>A0AAI9SXP1</accession>
<dbReference type="GO" id="GO:0006879">
    <property type="term" value="P:intracellular iron ion homeostasis"/>
    <property type="evidence" value="ECO:0007669"/>
    <property type="project" value="TreeGrafter"/>
</dbReference>
<comment type="similarity">
    <text evidence="2">Belongs to the ferric reductase (FRE) family.</text>
</comment>